<evidence type="ECO:0008006" key="4">
    <source>
        <dbReference type="Google" id="ProtNLM"/>
    </source>
</evidence>
<proteinExistence type="predicted"/>
<sequence length="169" mass="17875">MDAPRLPPELAATLASAWLSLAGEPCAFTSLDAMPPRLPGDACFLLPVLRADLREAGRVLLVLGDDDAHHLGASMFGLPLDELAPADVDDANAELCNIFGSCVVKALDDSHELELGLPERTSVGHVEELCAGCPPRLTLAATLGPRHVVVAYFEDDPLPPPSSKELRHG</sequence>
<keyword evidence="1" id="KW-0145">Chemotaxis</keyword>
<evidence type="ECO:0000313" key="3">
    <source>
        <dbReference type="Proteomes" id="UP001238603"/>
    </source>
</evidence>
<dbReference type="Proteomes" id="UP001238603">
    <property type="component" value="Unassembled WGS sequence"/>
</dbReference>
<evidence type="ECO:0000256" key="1">
    <source>
        <dbReference type="ARBA" id="ARBA00022500"/>
    </source>
</evidence>
<dbReference type="EMBL" id="JASVDS010000005">
    <property type="protein sequence ID" value="MDL5033654.1"/>
    <property type="molecule type" value="Genomic_DNA"/>
</dbReference>
<protein>
    <recommendedName>
        <fullName evidence="4">Chemotaxis phosphatase CheX-like domain-containing protein</fullName>
    </recommendedName>
</protein>
<accession>A0ABT7LMF9</accession>
<reference evidence="2 3" key="1">
    <citation type="submission" date="2023-06" db="EMBL/GenBank/DDBJ databases">
        <title>Pelomonas sp. APW6 16S ribosomal RNA gene genome sequencing and assembly.</title>
        <authorList>
            <person name="Woo H."/>
        </authorList>
    </citation>
    <scope>NUCLEOTIDE SEQUENCE [LARGE SCALE GENOMIC DNA]</scope>
    <source>
        <strain evidence="2 3">APW6</strain>
    </source>
</reference>
<gene>
    <name evidence="2" type="ORF">QRD43_17200</name>
</gene>
<name>A0ABT7LMF9_9BURK</name>
<evidence type="ECO:0000313" key="2">
    <source>
        <dbReference type="EMBL" id="MDL5033654.1"/>
    </source>
</evidence>
<dbReference type="InterPro" id="IPR028976">
    <property type="entry name" value="CheC-like_sf"/>
</dbReference>
<dbReference type="RefSeq" id="WP_285983735.1">
    <property type="nucleotide sequence ID" value="NZ_JASVDS010000005.1"/>
</dbReference>
<keyword evidence="3" id="KW-1185">Reference proteome</keyword>
<organism evidence="2 3">
    <name type="scientific">Roseateles subflavus</name>
    <dbReference type="NCBI Taxonomy" id="3053353"/>
    <lineage>
        <taxon>Bacteria</taxon>
        <taxon>Pseudomonadati</taxon>
        <taxon>Pseudomonadota</taxon>
        <taxon>Betaproteobacteria</taxon>
        <taxon>Burkholderiales</taxon>
        <taxon>Sphaerotilaceae</taxon>
        <taxon>Roseateles</taxon>
    </lineage>
</organism>
<dbReference type="Gene3D" id="3.40.1550.10">
    <property type="entry name" value="CheC-like"/>
    <property type="match status" value="1"/>
</dbReference>
<comment type="caution">
    <text evidence="2">The sequence shown here is derived from an EMBL/GenBank/DDBJ whole genome shotgun (WGS) entry which is preliminary data.</text>
</comment>